<evidence type="ECO:0000256" key="1">
    <source>
        <dbReference type="ARBA" id="ARBA00004571"/>
    </source>
</evidence>
<evidence type="ECO:0000256" key="12">
    <source>
        <dbReference type="ARBA" id="ARBA00023139"/>
    </source>
</evidence>
<evidence type="ECO:0000256" key="15">
    <source>
        <dbReference type="SAM" id="SignalP"/>
    </source>
</evidence>
<reference evidence="20" key="1">
    <citation type="journal article" date="1996" name="J. Bacteriol.">
        <title>Organization of the Escherichia coli K-12 gene cluster responsible for production of the extracellular polysaccharide colanic acid.</title>
        <authorList>
            <person name="Stevenson G."/>
            <person name="Andrianopoulos K."/>
            <person name="Hobbs M."/>
            <person name="Reeves P.R."/>
        </authorList>
    </citation>
    <scope>NUCLEOTIDE SEQUENCE</scope>
</reference>
<protein>
    <submittedName>
        <fullName evidence="20">Polysaccharide export protein EpsE</fullName>
    </submittedName>
</protein>
<comment type="subcellular location">
    <subcellularLocation>
        <location evidence="1">Cell outer membrane</location>
        <topology evidence="1">Multi-pass membrane protein</topology>
    </subcellularLocation>
</comment>
<evidence type="ECO:0000259" key="17">
    <source>
        <dbReference type="Pfam" id="PF10531"/>
    </source>
</evidence>
<feature type="domain" description="Polysaccharide export protein N-terminal" evidence="16">
    <location>
        <begin position="32"/>
        <end position="107"/>
    </location>
</feature>
<keyword evidence="3" id="KW-0813">Transport</keyword>
<organism evidence="19 20">
    <name type="scientific">Derxia gummosa DSM 723</name>
    <dbReference type="NCBI Taxonomy" id="1121388"/>
    <lineage>
        <taxon>Bacteria</taxon>
        <taxon>Pseudomonadati</taxon>
        <taxon>Pseudomonadota</taxon>
        <taxon>Betaproteobacteria</taxon>
        <taxon>Burkholderiales</taxon>
        <taxon>Alcaligenaceae</taxon>
        <taxon>Derxia</taxon>
    </lineage>
</organism>
<keyword evidence="11" id="KW-0472">Membrane</keyword>
<reference evidence="20" key="2">
    <citation type="journal article" date="2003" name="Microbiology">
        <title>Genes involved in the synthesis of the exopolysaccharide methanolan by the obligate methylotroph Methylobacillus sp strain 12S.</title>
        <authorList>
            <person name="Yoshida T."/>
            <person name="Ayabe Y."/>
            <person name="Yasunaga M."/>
            <person name="Usami Y."/>
            <person name="Habe H."/>
            <person name="Nojiri H."/>
            <person name="Omori T."/>
        </authorList>
    </citation>
    <scope>NUCLEOTIDE SEQUENCE</scope>
</reference>
<evidence type="ECO:0000256" key="8">
    <source>
        <dbReference type="ARBA" id="ARBA00023047"/>
    </source>
</evidence>
<dbReference type="GO" id="GO:0006811">
    <property type="term" value="P:monoatomic ion transport"/>
    <property type="evidence" value="ECO:0007669"/>
    <property type="project" value="UniProtKB-KW"/>
</dbReference>
<sequence length="274" mass="29749">MRNRAFLSRLLGLLFFAIAFGTAVSAKAQTRDERYLLGAGDLLRIVVFQNADLSIETRVSGSDTVNFPLIGEFSVRDLTPRQVEQLIAKKLQDGQFVKAPQVLVNVTDYRSHLVSVLGNVNRPGRFPLDLDYGLTDMIAMAGGVAATGADVVVLSRSEGGVTKNIGYDLEARYAAGATPAPDVKLQAGDVLYVRRAPVFYIYGEVNRPGAYRLERNMTVQQAVSAGGGISLRGTERGVRVARRDAEGRTTDVPQVGPTTVIQPDDVIYVRESVF</sequence>
<feature type="domain" description="SLBB" evidence="18">
    <location>
        <begin position="113"/>
        <end position="193"/>
    </location>
</feature>
<evidence type="ECO:0000256" key="6">
    <source>
        <dbReference type="ARBA" id="ARBA00022692"/>
    </source>
</evidence>
<evidence type="ECO:0000256" key="9">
    <source>
        <dbReference type="ARBA" id="ARBA00023065"/>
    </source>
</evidence>
<dbReference type="GO" id="GO:0046930">
    <property type="term" value="C:pore complex"/>
    <property type="evidence" value="ECO:0007669"/>
    <property type="project" value="UniProtKB-KW"/>
</dbReference>
<dbReference type="InterPro" id="IPR003715">
    <property type="entry name" value="Poly_export_N"/>
</dbReference>
<gene>
    <name evidence="20" type="primary">epsE</name>
</gene>
<keyword evidence="8" id="KW-0625">Polysaccharide transport</keyword>
<feature type="signal peptide" evidence="15">
    <location>
        <begin position="1"/>
        <end position="28"/>
    </location>
</feature>
<keyword evidence="6" id="KW-0812">Transmembrane</keyword>
<reference evidence="20" key="3">
    <citation type="submission" date="2025-08" db="UniProtKB">
        <authorList>
            <consortium name="RefSeq"/>
        </authorList>
    </citation>
    <scope>IDENTIFICATION</scope>
</reference>
<evidence type="ECO:0000256" key="10">
    <source>
        <dbReference type="ARBA" id="ARBA00023114"/>
    </source>
</evidence>
<dbReference type="Pfam" id="PF22461">
    <property type="entry name" value="SLBB_2"/>
    <property type="match status" value="1"/>
</dbReference>
<dbReference type="PANTHER" id="PTHR33619:SF3">
    <property type="entry name" value="POLYSACCHARIDE EXPORT PROTEIN GFCE-RELATED"/>
    <property type="match status" value="1"/>
</dbReference>
<dbReference type="Pfam" id="PF10531">
    <property type="entry name" value="SLBB"/>
    <property type="match status" value="1"/>
</dbReference>
<dbReference type="PANTHER" id="PTHR33619">
    <property type="entry name" value="POLYSACCHARIDE EXPORT PROTEIN GFCE-RELATED"/>
    <property type="match status" value="1"/>
</dbReference>
<evidence type="ECO:0000256" key="3">
    <source>
        <dbReference type="ARBA" id="ARBA00022448"/>
    </source>
</evidence>
<keyword evidence="9" id="KW-0406">Ion transport</keyword>
<keyword evidence="4" id="KW-1134">Transmembrane beta strand</keyword>
<keyword evidence="7 15" id="KW-0732">Signal</keyword>
<feature type="domain" description="Soluble ligand binding" evidence="17">
    <location>
        <begin position="198"/>
        <end position="248"/>
    </location>
</feature>
<evidence type="ECO:0000256" key="11">
    <source>
        <dbReference type="ARBA" id="ARBA00023136"/>
    </source>
</evidence>
<accession>A0A8B6X842</accession>
<keyword evidence="14" id="KW-0449">Lipoprotein</keyword>
<dbReference type="GO" id="GO:0009279">
    <property type="term" value="C:cell outer membrane"/>
    <property type="evidence" value="ECO:0007669"/>
    <property type="project" value="UniProtKB-SubCell"/>
</dbReference>
<evidence type="ECO:0000313" key="19">
    <source>
        <dbReference type="Proteomes" id="UP000675920"/>
    </source>
</evidence>
<name>A0A8B6X842_9BURK</name>
<evidence type="ECO:0000256" key="2">
    <source>
        <dbReference type="ARBA" id="ARBA00009450"/>
    </source>
</evidence>
<dbReference type="Gene3D" id="3.10.560.10">
    <property type="entry name" value="Outer membrane lipoprotein wza domain like"/>
    <property type="match status" value="2"/>
</dbReference>
<evidence type="ECO:0000259" key="18">
    <source>
        <dbReference type="Pfam" id="PF22461"/>
    </source>
</evidence>
<dbReference type="AlphaFoldDB" id="A0A8B6X842"/>
<keyword evidence="12" id="KW-0564">Palmitate</keyword>
<proteinExistence type="inferred from homology"/>
<dbReference type="Pfam" id="PF02563">
    <property type="entry name" value="Poly_export"/>
    <property type="match status" value="1"/>
</dbReference>
<evidence type="ECO:0000313" key="20">
    <source>
        <dbReference type="RefSeq" id="WP_034411862.1"/>
    </source>
</evidence>
<dbReference type="GO" id="GO:0015288">
    <property type="term" value="F:porin activity"/>
    <property type="evidence" value="ECO:0007669"/>
    <property type="project" value="UniProtKB-KW"/>
</dbReference>
<evidence type="ECO:0000259" key="16">
    <source>
        <dbReference type="Pfam" id="PF02563"/>
    </source>
</evidence>
<evidence type="ECO:0000256" key="14">
    <source>
        <dbReference type="ARBA" id="ARBA00023288"/>
    </source>
</evidence>
<keyword evidence="5" id="KW-0762">Sugar transport</keyword>
<keyword evidence="10" id="KW-0626">Porin</keyword>
<dbReference type="RefSeq" id="WP_034411862.1">
    <property type="nucleotide sequence ID" value="NZ_AXWS01000014.1"/>
</dbReference>
<dbReference type="InterPro" id="IPR049712">
    <property type="entry name" value="Poly_export"/>
</dbReference>
<comment type="similarity">
    <text evidence="2">Belongs to the BexD/CtrA/VexA family.</text>
</comment>
<dbReference type="OrthoDB" id="9815244at2"/>
<dbReference type="InterPro" id="IPR054765">
    <property type="entry name" value="SLBB_dom"/>
</dbReference>
<evidence type="ECO:0000256" key="7">
    <source>
        <dbReference type="ARBA" id="ARBA00022729"/>
    </source>
</evidence>
<dbReference type="Gene3D" id="3.30.1950.10">
    <property type="entry name" value="wza like domain"/>
    <property type="match status" value="1"/>
</dbReference>
<dbReference type="InterPro" id="IPR017478">
    <property type="entry name" value="Polysacc_export_EpsE"/>
</dbReference>
<keyword evidence="19" id="KW-1185">Reference proteome</keyword>
<feature type="chain" id="PRO_5034474124" evidence="15">
    <location>
        <begin position="29"/>
        <end position="274"/>
    </location>
</feature>
<evidence type="ECO:0000256" key="13">
    <source>
        <dbReference type="ARBA" id="ARBA00023237"/>
    </source>
</evidence>
<dbReference type="GO" id="GO:0015159">
    <property type="term" value="F:polysaccharide transmembrane transporter activity"/>
    <property type="evidence" value="ECO:0007669"/>
    <property type="project" value="InterPro"/>
</dbReference>
<evidence type="ECO:0000256" key="5">
    <source>
        <dbReference type="ARBA" id="ARBA00022597"/>
    </source>
</evidence>
<keyword evidence="13" id="KW-0998">Cell outer membrane</keyword>
<evidence type="ECO:0000256" key="4">
    <source>
        <dbReference type="ARBA" id="ARBA00022452"/>
    </source>
</evidence>
<dbReference type="NCBIfam" id="TIGR03028">
    <property type="entry name" value="EpsE"/>
    <property type="match status" value="1"/>
</dbReference>
<dbReference type="InterPro" id="IPR019554">
    <property type="entry name" value="Soluble_ligand-bd"/>
</dbReference>
<dbReference type="Proteomes" id="UP000675920">
    <property type="component" value="Unplaced"/>
</dbReference>